<dbReference type="Pfam" id="PF01645">
    <property type="entry name" value="Glu_synthase"/>
    <property type="match status" value="1"/>
</dbReference>
<dbReference type="InterPro" id="IPR006982">
    <property type="entry name" value="Glu_synth_centr_N"/>
</dbReference>
<dbReference type="Proteomes" id="UP000315842">
    <property type="component" value="Unassembled WGS sequence"/>
</dbReference>
<dbReference type="InterPro" id="IPR017932">
    <property type="entry name" value="GATase_2_dom"/>
</dbReference>
<protein>
    <submittedName>
        <fullName evidence="18">Glutamate synthase</fullName>
    </submittedName>
</protein>
<dbReference type="PROSITE" id="PS51278">
    <property type="entry name" value="GATASE_TYPE_2"/>
    <property type="match status" value="1"/>
</dbReference>
<dbReference type="Pfam" id="PF00310">
    <property type="entry name" value="GATase_2"/>
    <property type="match status" value="1"/>
</dbReference>
<comment type="cofactor">
    <cofactor evidence="1">
        <name>FMN</name>
        <dbReference type="ChEBI" id="CHEBI:58210"/>
    </cofactor>
</comment>
<dbReference type="Pfam" id="PF01493">
    <property type="entry name" value="GXGXG"/>
    <property type="match status" value="1"/>
</dbReference>
<dbReference type="InterPro" id="IPR050711">
    <property type="entry name" value="ET-N_metabolism_enzyme"/>
</dbReference>
<evidence type="ECO:0000256" key="1">
    <source>
        <dbReference type="ARBA" id="ARBA00001917"/>
    </source>
</evidence>
<dbReference type="InterPro" id="IPR002932">
    <property type="entry name" value="Glu_synthdom"/>
</dbReference>
<dbReference type="Gene3D" id="3.60.20.10">
    <property type="entry name" value="Glutamine Phosphoribosylpyrophosphate, subunit 1, domain 1"/>
    <property type="match status" value="1"/>
</dbReference>
<evidence type="ECO:0000256" key="12">
    <source>
        <dbReference type="ARBA" id="ARBA00023004"/>
    </source>
</evidence>
<gene>
    <name evidence="18" type="ORF">CUD01_09420</name>
</gene>
<dbReference type="GO" id="GO:0006537">
    <property type="term" value="P:glutamate biosynthetic process"/>
    <property type="evidence" value="ECO:0007669"/>
    <property type="project" value="UniProtKB-KW"/>
</dbReference>
<reference evidence="18 19" key="1">
    <citation type="submission" date="2019-06" db="EMBL/GenBank/DDBJ databases">
        <title>Whole genome shotgun sequence of Cellulomonas uda NBRC 3747.</title>
        <authorList>
            <person name="Hosoyama A."/>
            <person name="Uohara A."/>
            <person name="Ohji S."/>
            <person name="Ichikawa N."/>
        </authorList>
    </citation>
    <scope>NUCLEOTIDE SEQUENCE [LARGE SCALE GENOMIC DNA]</scope>
    <source>
        <strain evidence="18 19">NBRC 3747</strain>
    </source>
</reference>
<evidence type="ECO:0000256" key="3">
    <source>
        <dbReference type="ARBA" id="ARBA00001974"/>
    </source>
</evidence>
<keyword evidence="10" id="KW-0315">Glutamine amidotransferase</keyword>
<evidence type="ECO:0000256" key="7">
    <source>
        <dbReference type="ARBA" id="ARBA00022643"/>
    </source>
</evidence>
<dbReference type="Gene3D" id="2.160.20.60">
    <property type="entry name" value="Glutamate synthase, alpha subunit, C-terminal domain"/>
    <property type="match status" value="1"/>
</dbReference>
<keyword evidence="13" id="KW-0411">Iron-sulfur</keyword>
<name>A0A4Y3KBX7_CELUD</name>
<evidence type="ECO:0000256" key="13">
    <source>
        <dbReference type="ARBA" id="ARBA00023014"/>
    </source>
</evidence>
<dbReference type="SUPFAM" id="SSF51395">
    <property type="entry name" value="FMN-linked oxidoreductases"/>
    <property type="match status" value="1"/>
</dbReference>
<keyword evidence="11" id="KW-0560">Oxidoreductase</keyword>
<evidence type="ECO:0000313" key="18">
    <source>
        <dbReference type="EMBL" id="GEA80498.1"/>
    </source>
</evidence>
<evidence type="ECO:0000256" key="6">
    <source>
        <dbReference type="ARBA" id="ARBA00022630"/>
    </source>
</evidence>
<dbReference type="InterPro" id="IPR029055">
    <property type="entry name" value="Ntn_hydrolases_N"/>
</dbReference>
<comment type="caution">
    <text evidence="18">The sequence shown here is derived from an EMBL/GenBank/DDBJ whole genome shotgun (WGS) entry which is preliminary data.</text>
</comment>
<dbReference type="InterPro" id="IPR036485">
    <property type="entry name" value="Glu_synth_asu_C_sf"/>
</dbReference>
<dbReference type="PANTHER" id="PTHR11938:SF133">
    <property type="entry name" value="GLUTAMATE SYNTHASE (NADH)"/>
    <property type="match status" value="1"/>
</dbReference>
<dbReference type="SUPFAM" id="SSF56235">
    <property type="entry name" value="N-terminal nucleophile aminohydrolases (Ntn hydrolases)"/>
    <property type="match status" value="1"/>
</dbReference>
<sequence length="1519" mass="164059">MTSPSGLPSTSLDHAAYPLYDPSAEHDACGFAFVATLRGTPGRDIVDAGLTALLNLDHRGAVGAEEDSGDGAGILTQIPDAFLRDVVDAELPPVGYYAIGMAFLPQDEAERTAAVAAIEAVAAEEKLDVLAWRDVVVTADLVGPTARASMPVFRQLVVADPSRELAGIDLDRRAYRLRKRAEREHGVYFASLSARTITYKGMLTTAQLEPFFADLSDPRYASEIALVHSRFSTNTFPSWELAQPFRMIAHNGEINTVRGNRNWMAAREGMLASDELGDLTPLLPVCTPGGSDSGSFDEVLELLHLSGRSLPHSVMMMIPEPWENHAQMDPATRAFFEYHSTLMEPWDGPAAMTFTDGTLIGAVQDRNGLRPGRYWVTEDGLVVCASESGVLDIDPASVVAKGRLEPGLFFLVDTGQGRIIADAEVMSQLAAQRPYAQWVEENSVYLEQLPEREHVAHSAASVRRRQRAFGYTEEELKILLTPMAATGAEPLGAMGSDTPVAVLSQRPRMLFDYFTQMFAQVTNPPLDAIREELVTAIGGAIGPEPNLLADGPEHARKLVLPFPVLDNDQLAKIVHVDKEPRHGFRTTTIRGLYRASGGGAALEARLEEIFAEVDRAVAEGVSFVVLSDRNSDAELAPIPSLLLLSAVHHHTLRRHTRTQISLVVEAGDVREVHHVALLIGFGAAAVNPYLAMETVEDLSRHGYLGEVTPEKAVKNLIKALGKGVLKVMSKMGISTIASYRGAQVFEAIGLSQALVDRYFTGTTSRLGGIGLDVIAAEVAARHADAYPASGNRQPHQRLAVGGEYQWRRDGEDHLFDPETVFRLQHSTRTRQMDVFRQYTQRVDDQAKRLMTLRGLLAFKEGVREPVPLDEVEPVSAIVKRFSTGAMSYGSISAEAHETLAIAMNRLGAKSNTGEGGEDPERLHDPERRSAIKQIASGRFGVTSEYLTNADDIQIKLAQGAKPGEGGQLPGHKVYPWVAKTRHSTPGVGLISPPPHHDIYSIEDLAQLIHDAKNANPRARIHTKLVSEFGVGTIAAGVAKAHSDVILISGHDGGTGASPLTSLKHAGTPWEIGLAETQQTLVLNDLRDRVVVQVDGQLKTGRDVVIGALLGAEEFGFATAPLVVSGCVMMRVCHLDTCPVGVATQNPELRARFTGKPEFVEAFFEFIATEVREHLAALGFRTLEEAVGHVELLETRTAIEHWKAEGLDLEPVLAVPQPKPGSALHHTKNQDHGLERALDNRLIALSADALERREPVRISLPVRNVNRTVGTMLGHEVTRRFGGEGLPDDTIDVTLTGSAGQSFGAFVPRGITLRLFGDANDYVGKGLSGGRVIVRPDRSAVLSSSHNVIAGNVIGYGATSGEVFLRGLTGERFAVRNSGATLVVEGVGDHACEYMTGGTVVVLGRTGRNFGAGMSGGTAYVLDLQTELVNTDAVRTGELSLAPLDDEDAAVVGDLLHRYAEETGSPVAAELLEGDWRSRFTRVLPTEFSRVRRALAQAEADGLDPTAPGVWDQILEVARG</sequence>
<keyword evidence="12" id="KW-0408">Iron</keyword>
<dbReference type="FunFam" id="3.20.20.70:FF:000031">
    <property type="entry name" value="Glutamate synthase 1 [NADH]"/>
    <property type="match status" value="1"/>
</dbReference>
<evidence type="ECO:0000256" key="11">
    <source>
        <dbReference type="ARBA" id="ARBA00023002"/>
    </source>
</evidence>
<dbReference type="CDD" id="cd00982">
    <property type="entry name" value="gltB_C"/>
    <property type="match status" value="1"/>
</dbReference>
<evidence type="ECO:0000256" key="8">
    <source>
        <dbReference type="ARBA" id="ARBA00022723"/>
    </source>
</evidence>
<dbReference type="CDD" id="cd00713">
    <property type="entry name" value="GltS"/>
    <property type="match status" value="1"/>
</dbReference>
<evidence type="ECO:0000256" key="5">
    <source>
        <dbReference type="ARBA" id="ARBA00022605"/>
    </source>
</evidence>
<dbReference type="FunFam" id="3.20.20.70:FF:000053">
    <property type="entry name" value="Glutamate synthase large subunit"/>
    <property type="match status" value="1"/>
</dbReference>
<dbReference type="NCBIfam" id="NF008730">
    <property type="entry name" value="PRK11750.1"/>
    <property type="match status" value="1"/>
</dbReference>
<feature type="domain" description="Glutamine amidotransferase type-2" evidence="17">
    <location>
        <begin position="29"/>
        <end position="415"/>
    </location>
</feature>
<keyword evidence="6" id="KW-0285">Flavoprotein</keyword>
<dbReference type="FunFam" id="2.160.20.60:FF:000001">
    <property type="entry name" value="Glutamate synthase, large subunit"/>
    <property type="match status" value="1"/>
</dbReference>
<accession>A0A4Y3KBX7</accession>
<comment type="cofactor">
    <cofactor evidence="3">
        <name>FAD</name>
        <dbReference type="ChEBI" id="CHEBI:57692"/>
    </cofactor>
</comment>
<dbReference type="Pfam" id="PF04898">
    <property type="entry name" value="Glu_syn_central"/>
    <property type="match status" value="1"/>
</dbReference>
<evidence type="ECO:0000256" key="14">
    <source>
        <dbReference type="ARBA" id="ARBA00023164"/>
    </source>
</evidence>
<keyword evidence="19" id="KW-1185">Reference proteome</keyword>
<dbReference type="FunFam" id="3.60.20.10:FF:000001">
    <property type="entry name" value="Glutamate synthase, large subunit"/>
    <property type="match status" value="1"/>
</dbReference>
<evidence type="ECO:0000313" key="19">
    <source>
        <dbReference type="Proteomes" id="UP000315842"/>
    </source>
</evidence>
<keyword evidence="9" id="KW-0274">FAD</keyword>
<evidence type="ECO:0000256" key="10">
    <source>
        <dbReference type="ARBA" id="ARBA00022962"/>
    </source>
</evidence>
<comment type="cofactor">
    <cofactor evidence="2">
        <name>[3Fe-4S] cluster</name>
        <dbReference type="ChEBI" id="CHEBI:21137"/>
    </cofactor>
</comment>
<evidence type="ECO:0000256" key="16">
    <source>
        <dbReference type="ARBA" id="ARBA00029440"/>
    </source>
</evidence>
<dbReference type="InterPro" id="IPR013785">
    <property type="entry name" value="Aldolase_TIM"/>
</dbReference>
<dbReference type="SUPFAM" id="SSF69336">
    <property type="entry name" value="Alpha subunit of glutamate synthase, C-terminal domain"/>
    <property type="match status" value="1"/>
</dbReference>
<keyword evidence="14" id="KW-0314">Glutamate biosynthesis</keyword>
<dbReference type="Gene3D" id="3.20.20.70">
    <property type="entry name" value="Aldolase class I"/>
    <property type="match status" value="2"/>
</dbReference>
<keyword evidence="15" id="KW-0003">3Fe-4S</keyword>
<dbReference type="GO" id="GO:0019676">
    <property type="term" value="P:ammonia assimilation cycle"/>
    <property type="evidence" value="ECO:0007669"/>
    <property type="project" value="TreeGrafter"/>
</dbReference>
<dbReference type="EMBL" id="BJLP01000011">
    <property type="protein sequence ID" value="GEA80498.1"/>
    <property type="molecule type" value="Genomic_DNA"/>
</dbReference>
<dbReference type="CDD" id="cd02808">
    <property type="entry name" value="GltS_FMN"/>
    <property type="match status" value="1"/>
</dbReference>
<evidence type="ECO:0000256" key="2">
    <source>
        <dbReference type="ARBA" id="ARBA00001927"/>
    </source>
</evidence>
<dbReference type="GO" id="GO:0051538">
    <property type="term" value="F:3 iron, 4 sulfur cluster binding"/>
    <property type="evidence" value="ECO:0007669"/>
    <property type="project" value="UniProtKB-KW"/>
</dbReference>
<evidence type="ECO:0000256" key="4">
    <source>
        <dbReference type="ARBA" id="ARBA00009716"/>
    </source>
</evidence>
<dbReference type="GO" id="GO:0046872">
    <property type="term" value="F:metal ion binding"/>
    <property type="evidence" value="ECO:0007669"/>
    <property type="project" value="UniProtKB-KW"/>
</dbReference>
<organism evidence="18 19">
    <name type="scientific">Cellulomonas uda</name>
    <dbReference type="NCBI Taxonomy" id="1714"/>
    <lineage>
        <taxon>Bacteria</taxon>
        <taxon>Bacillati</taxon>
        <taxon>Actinomycetota</taxon>
        <taxon>Actinomycetes</taxon>
        <taxon>Micrococcales</taxon>
        <taxon>Cellulomonadaceae</taxon>
        <taxon>Cellulomonas</taxon>
    </lineage>
</organism>
<evidence type="ECO:0000256" key="15">
    <source>
        <dbReference type="ARBA" id="ARBA00023291"/>
    </source>
</evidence>
<comment type="similarity">
    <text evidence="4">Belongs to the glutamate synthase family.</text>
</comment>
<dbReference type="PANTHER" id="PTHR11938">
    <property type="entry name" value="FAD NADPH DEHYDROGENASE/OXIDOREDUCTASE"/>
    <property type="match status" value="1"/>
</dbReference>
<evidence type="ECO:0000259" key="17">
    <source>
        <dbReference type="PROSITE" id="PS51278"/>
    </source>
</evidence>
<dbReference type="GO" id="GO:0015930">
    <property type="term" value="F:glutamate synthase activity"/>
    <property type="evidence" value="ECO:0007669"/>
    <property type="project" value="InterPro"/>
</dbReference>
<keyword evidence="5" id="KW-0028">Amino-acid biosynthesis</keyword>
<evidence type="ECO:0000256" key="9">
    <source>
        <dbReference type="ARBA" id="ARBA00022827"/>
    </source>
</evidence>
<dbReference type="RefSeq" id="WP_141319157.1">
    <property type="nucleotide sequence ID" value="NZ_BJLP01000011.1"/>
</dbReference>
<proteinExistence type="inferred from homology"/>
<keyword evidence="7" id="KW-0288">FMN</keyword>
<keyword evidence="8" id="KW-0479">Metal-binding</keyword>
<dbReference type="InterPro" id="IPR002489">
    <property type="entry name" value="Glu_synth_asu_C"/>
</dbReference>
<comment type="pathway">
    <text evidence="16">Amino-acid biosynthesis.</text>
</comment>